<protein>
    <submittedName>
        <fullName evidence="4">ABC transporter</fullName>
    </submittedName>
</protein>
<evidence type="ECO:0000256" key="2">
    <source>
        <dbReference type="ARBA" id="ARBA00022840"/>
    </source>
</evidence>
<dbReference type="InterPro" id="IPR003439">
    <property type="entry name" value="ABC_transporter-like_ATP-bd"/>
</dbReference>
<feature type="domain" description="ABC transporter" evidence="3">
    <location>
        <begin position="3"/>
        <end position="218"/>
    </location>
</feature>
<keyword evidence="1" id="KW-0547">Nucleotide-binding</keyword>
<evidence type="ECO:0000313" key="4">
    <source>
        <dbReference type="EMBL" id="SHM66553.1"/>
    </source>
</evidence>
<reference evidence="4 5" key="1">
    <citation type="submission" date="2016-11" db="EMBL/GenBank/DDBJ databases">
        <authorList>
            <person name="Jaros S."/>
            <person name="Januszkiewicz K."/>
            <person name="Wedrychowicz H."/>
        </authorList>
    </citation>
    <scope>NUCLEOTIDE SEQUENCE [LARGE SCALE GENOMIC DNA]</scope>
    <source>
        <strain evidence="4 5">DSM 15930</strain>
    </source>
</reference>
<dbReference type="InterPro" id="IPR027417">
    <property type="entry name" value="P-loop_NTPase"/>
</dbReference>
<dbReference type="Gene3D" id="3.40.50.300">
    <property type="entry name" value="P-loop containing nucleotide triphosphate hydrolases"/>
    <property type="match status" value="1"/>
</dbReference>
<keyword evidence="2" id="KW-0067">ATP-binding</keyword>
<evidence type="ECO:0000313" key="5">
    <source>
        <dbReference type="Proteomes" id="UP000184038"/>
    </source>
</evidence>
<gene>
    <name evidence="4" type="ORF">SAMN02746066_02819</name>
</gene>
<dbReference type="PROSITE" id="PS50893">
    <property type="entry name" value="ABC_TRANSPORTER_2"/>
    <property type="match status" value="1"/>
</dbReference>
<dbReference type="InterPro" id="IPR017871">
    <property type="entry name" value="ABC_transporter-like_CS"/>
</dbReference>
<dbReference type="STRING" id="1120996.SAMN02746066_02819"/>
<keyword evidence="5" id="KW-1185">Reference proteome</keyword>
<name>A0A1M7KMA3_9FIRM</name>
<evidence type="ECO:0000259" key="3">
    <source>
        <dbReference type="PROSITE" id="PS50893"/>
    </source>
</evidence>
<dbReference type="PANTHER" id="PTHR24221">
    <property type="entry name" value="ATP-BINDING CASSETTE SUB-FAMILY B"/>
    <property type="match status" value="1"/>
</dbReference>
<dbReference type="PANTHER" id="PTHR24221:SF654">
    <property type="entry name" value="ATP-BINDING CASSETTE SUB-FAMILY B MEMBER 6"/>
    <property type="match status" value="1"/>
</dbReference>
<dbReference type="GO" id="GO:0034040">
    <property type="term" value="F:ATPase-coupled lipid transmembrane transporter activity"/>
    <property type="evidence" value="ECO:0007669"/>
    <property type="project" value="TreeGrafter"/>
</dbReference>
<dbReference type="InterPro" id="IPR003593">
    <property type="entry name" value="AAA+_ATPase"/>
</dbReference>
<dbReference type="Proteomes" id="UP000184038">
    <property type="component" value="Unassembled WGS sequence"/>
</dbReference>
<dbReference type="SMART" id="SM00382">
    <property type="entry name" value="AAA"/>
    <property type="match status" value="1"/>
</dbReference>
<dbReference type="AlphaFoldDB" id="A0A1M7KMA3"/>
<organism evidence="4 5">
    <name type="scientific">Anaerosporobacter mobilis DSM 15930</name>
    <dbReference type="NCBI Taxonomy" id="1120996"/>
    <lineage>
        <taxon>Bacteria</taxon>
        <taxon>Bacillati</taxon>
        <taxon>Bacillota</taxon>
        <taxon>Clostridia</taxon>
        <taxon>Lachnospirales</taxon>
        <taxon>Lachnospiraceae</taxon>
        <taxon>Anaerosporobacter</taxon>
    </lineage>
</organism>
<dbReference type="InterPro" id="IPR039421">
    <property type="entry name" value="Type_1_exporter"/>
</dbReference>
<evidence type="ECO:0000256" key="1">
    <source>
        <dbReference type="ARBA" id="ARBA00022741"/>
    </source>
</evidence>
<dbReference type="Pfam" id="PF00005">
    <property type="entry name" value="ABC_tran"/>
    <property type="match status" value="1"/>
</dbReference>
<dbReference type="EMBL" id="FRCP01000014">
    <property type="protein sequence ID" value="SHM66553.1"/>
    <property type="molecule type" value="Genomic_DNA"/>
</dbReference>
<sequence>MEILLNKVTFTYGEKKILDEINLSVRKQEHVGILGSSGGGKSTLLKIIAGLYEITEGTCIVSGCQDLDSIRKQVAVVMQNTSLFPMSIRDNITCGHSMSEERISKAVEAAQLESWIDSLPEGIDSYVGERGGKVSGGQAQRIAIARAIAKDAPIILLDEPTSALDDETAKAVMLALENLTKGKTVVHVTHRVETLWDCDCIYDLRGGKLYDTKSKSSI</sequence>
<dbReference type="GO" id="GO:0016887">
    <property type="term" value="F:ATP hydrolysis activity"/>
    <property type="evidence" value="ECO:0007669"/>
    <property type="project" value="InterPro"/>
</dbReference>
<proteinExistence type="predicted"/>
<dbReference type="GO" id="GO:0005524">
    <property type="term" value="F:ATP binding"/>
    <property type="evidence" value="ECO:0007669"/>
    <property type="project" value="UniProtKB-KW"/>
</dbReference>
<dbReference type="RefSeq" id="WP_073288781.1">
    <property type="nucleotide sequence ID" value="NZ_FRCP01000014.1"/>
</dbReference>
<dbReference type="SUPFAM" id="SSF52540">
    <property type="entry name" value="P-loop containing nucleoside triphosphate hydrolases"/>
    <property type="match status" value="1"/>
</dbReference>
<dbReference type="PROSITE" id="PS00211">
    <property type="entry name" value="ABC_TRANSPORTER_1"/>
    <property type="match status" value="1"/>
</dbReference>
<accession>A0A1M7KMA3</accession>